<feature type="region of interest" description="Disordered" evidence="1">
    <location>
        <begin position="42"/>
        <end position="67"/>
    </location>
</feature>
<dbReference type="Proteomes" id="UP001286313">
    <property type="component" value="Unassembled WGS sequence"/>
</dbReference>
<dbReference type="PROSITE" id="PS50800">
    <property type="entry name" value="SAP"/>
    <property type="match status" value="1"/>
</dbReference>
<protein>
    <recommendedName>
        <fullName evidence="2">SAP domain-containing protein</fullName>
    </recommendedName>
</protein>
<dbReference type="AlphaFoldDB" id="A0AAE1KZ48"/>
<sequence length="368" mass="42334">MDKLTVVDLKAELGKRGLDTRGTRASLMDRLRIVMESEGVDPNVSFSGNDEQAIRPEDSVSQTSRHCSRSVGSLRSFSSSVRVTRAMEAARKAGLLAKAEILKKSQEKEQEELRFRQEKEQFTANGASTVNVTPLDVGRTSFNSASQCDFGKRFVLQQTSKKELDTKKQDDFYKESMETRENKITTAYIDKILNWQNLKVDDVEGMEKFSVMLISCKNAMTGISQRGREIEHPKTMRKIIEKLPVFMQDRWRRIADNIAEKDYRSVAFSDLVDFVEKESRILSNPLFGRHLTRPQPRKTEEKIKPLPKRERTEVRVNYNTVADKLEKSPVKCFFCSENHYLDECSSLKRKTEKERKEFIVKSGLCFGC</sequence>
<name>A0AAE1KZ48_PETCI</name>
<dbReference type="SMART" id="SM00513">
    <property type="entry name" value="SAP"/>
    <property type="match status" value="1"/>
</dbReference>
<dbReference type="SUPFAM" id="SSF68906">
    <property type="entry name" value="SAP domain"/>
    <property type="match status" value="1"/>
</dbReference>
<dbReference type="InterPro" id="IPR003034">
    <property type="entry name" value="SAP_dom"/>
</dbReference>
<gene>
    <name evidence="3" type="ORF">Pcinc_005579</name>
</gene>
<comment type="caution">
    <text evidence="3">The sequence shown here is derived from an EMBL/GenBank/DDBJ whole genome shotgun (WGS) entry which is preliminary data.</text>
</comment>
<dbReference type="Pfam" id="PF02037">
    <property type="entry name" value="SAP"/>
    <property type="match status" value="1"/>
</dbReference>
<dbReference type="EMBL" id="JAWQEG010000415">
    <property type="protein sequence ID" value="KAK3890499.1"/>
    <property type="molecule type" value="Genomic_DNA"/>
</dbReference>
<reference evidence="3" key="1">
    <citation type="submission" date="2023-10" db="EMBL/GenBank/DDBJ databases">
        <title>Genome assemblies of two species of porcelain crab, Petrolisthes cinctipes and Petrolisthes manimaculis (Anomura: Porcellanidae).</title>
        <authorList>
            <person name="Angst P."/>
        </authorList>
    </citation>
    <scope>NUCLEOTIDE SEQUENCE</scope>
    <source>
        <strain evidence="3">PB745_01</strain>
        <tissue evidence="3">Gill</tissue>
    </source>
</reference>
<organism evidence="3 4">
    <name type="scientific">Petrolisthes cinctipes</name>
    <name type="common">Flat porcelain crab</name>
    <dbReference type="NCBI Taxonomy" id="88211"/>
    <lineage>
        <taxon>Eukaryota</taxon>
        <taxon>Metazoa</taxon>
        <taxon>Ecdysozoa</taxon>
        <taxon>Arthropoda</taxon>
        <taxon>Crustacea</taxon>
        <taxon>Multicrustacea</taxon>
        <taxon>Malacostraca</taxon>
        <taxon>Eumalacostraca</taxon>
        <taxon>Eucarida</taxon>
        <taxon>Decapoda</taxon>
        <taxon>Pleocyemata</taxon>
        <taxon>Anomura</taxon>
        <taxon>Galatheoidea</taxon>
        <taxon>Porcellanidae</taxon>
        <taxon>Petrolisthes</taxon>
    </lineage>
</organism>
<dbReference type="Gene3D" id="1.10.720.30">
    <property type="entry name" value="SAP domain"/>
    <property type="match status" value="1"/>
</dbReference>
<dbReference type="InterPro" id="IPR036361">
    <property type="entry name" value="SAP_dom_sf"/>
</dbReference>
<evidence type="ECO:0000313" key="3">
    <source>
        <dbReference type="EMBL" id="KAK3890499.1"/>
    </source>
</evidence>
<dbReference type="PANTHER" id="PTHR47331:SF4">
    <property type="entry name" value="PEPTIDASE S1 DOMAIN-CONTAINING PROTEIN"/>
    <property type="match status" value="1"/>
</dbReference>
<dbReference type="PANTHER" id="PTHR47331">
    <property type="entry name" value="PHD-TYPE DOMAIN-CONTAINING PROTEIN"/>
    <property type="match status" value="1"/>
</dbReference>
<feature type="domain" description="SAP" evidence="2">
    <location>
        <begin position="1"/>
        <end position="35"/>
    </location>
</feature>
<keyword evidence="4" id="KW-1185">Reference proteome</keyword>
<evidence type="ECO:0000259" key="2">
    <source>
        <dbReference type="PROSITE" id="PS50800"/>
    </source>
</evidence>
<proteinExistence type="predicted"/>
<evidence type="ECO:0000256" key="1">
    <source>
        <dbReference type="SAM" id="MobiDB-lite"/>
    </source>
</evidence>
<accession>A0AAE1KZ48</accession>
<evidence type="ECO:0000313" key="4">
    <source>
        <dbReference type="Proteomes" id="UP001286313"/>
    </source>
</evidence>